<dbReference type="PANTHER" id="PTHR10848">
    <property type="entry name" value="MEIOTIC RECOMBINATION PROTEIN SPO11"/>
    <property type="match status" value="1"/>
</dbReference>
<evidence type="ECO:0000256" key="4">
    <source>
        <dbReference type="ARBA" id="ARBA00012895"/>
    </source>
</evidence>
<dbReference type="Pfam" id="PF04406">
    <property type="entry name" value="TP6A_N"/>
    <property type="match status" value="1"/>
</dbReference>
<dbReference type="GO" id="GO:0046872">
    <property type="term" value="F:metal ion binding"/>
    <property type="evidence" value="ECO:0007669"/>
    <property type="project" value="UniProtKB-KW"/>
</dbReference>
<evidence type="ECO:0000256" key="6">
    <source>
        <dbReference type="ARBA" id="ARBA00022842"/>
    </source>
</evidence>
<dbReference type="InterPro" id="IPR036078">
    <property type="entry name" value="Spo11/TopoVI_A_sf"/>
</dbReference>
<comment type="catalytic activity">
    <reaction evidence="1 10">
        <text>ATP-dependent breakage, passage and rejoining of double-stranded DNA.</text>
        <dbReference type="EC" id="5.6.2.2"/>
    </reaction>
</comment>
<feature type="active site" description="O-(5'-phospho-DNA)-tyrosine intermediate" evidence="10">
    <location>
        <position position="122"/>
    </location>
</feature>
<dbReference type="Gene3D" id="1.10.10.10">
    <property type="entry name" value="Winged helix-like DNA-binding domain superfamily/Winged helix DNA-binding domain"/>
    <property type="match status" value="1"/>
</dbReference>
<dbReference type="InterPro" id="IPR034136">
    <property type="entry name" value="TOPRIM_Topo6A/Spo11"/>
</dbReference>
<keyword evidence="5" id="KW-0479">Metal-binding</keyword>
<dbReference type="GO" id="GO:0000706">
    <property type="term" value="P:meiotic DNA double-strand break processing"/>
    <property type="evidence" value="ECO:0007669"/>
    <property type="project" value="TreeGrafter"/>
</dbReference>
<dbReference type="InterPro" id="IPR036388">
    <property type="entry name" value="WH-like_DNA-bd_sf"/>
</dbReference>
<dbReference type="EMBL" id="MU404352">
    <property type="protein sequence ID" value="KAI1615425.1"/>
    <property type="molecule type" value="Genomic_DNA"/>
</dbReference>
<dbReference type="Pfam" id="PF21180">
    <property type="entry name" value="TOP6A-Spo11_Toprim"/>
    <property type="match status" value="1"/>
</dbReference>
<keyword evidence="7 10" id="KW-0799">Topoisomerase</keyword>
<evidence type="ECO:0000256" key="9">
    <source>
        <dbReference type="ARBA" id="ARBA00023235"/>
    </source>
</evidence>
<dbReference type="GO" id="GO:0042138">
    <property type="term" value="P:meiotic DNA double-strand break formation"/>
    <property type="evidence" value="ECO:0007669"/>
    <property type="project" value="TreeGrafter"/>
</dbReference>
<gene>
    <name evidence="13" type="ORF">EDD36DRAFT_188658</name>
</gene>
<dbReference type="SUPFAM" id="SSF56726">
    <property type="entry name" value="DNA topoisomerase IV, alpha subunit"/>
    <property type="match status" value="1"/>
</dbReference>
<comment type="caution">
    <text evidence="13">The sequence shown here is derived from an EMBL/GenBank/DDBJ whole genome shotgun (WGS) entry which is preliminary data.</text>
</comment>
<protein>
    <recommendedName>
        <fullName evidence="4">DNA topoisomerase (ATP-hydrolyzing)</fullName>
        <ecNumber evidence="4">5.6.2.2</ecNumber>
    </recommendedName>
</protein>
<evidence type="ECO:0000256" key="10">
    <source>
        <dbReference type="PROSITE-ProRule" id="PRU01385"/>
    </source>
</evidence>
<name>A0AAN6E2F8_9EURO</name>
<feature type="domain" description="Topoisomerase 6 subunit A/Spo11 TOPRIM" evidence="12">
    <location>
        <begin position="194"/>
        <end position="360"/>
    </location>
</feature>
<dbReference type="Gene3D" id="3.40.1360.10">
    <property type="match status" value="1"/>
</dbReference>
<dbReference type="GO" id="GO:0003918">
    <property type="term" value="F:DNA topoisomerase type II (double strand cut, ATP-hydrolyzing) activity"/>
    <property type="evidence" value="ECO:0007669"/>
    <property type="project" value="UniProtKB-UniRule"/>
</dbReference>
<dbReference type="CDD" id="cd00223">
    <property type="entry name" value="TOPRIM_TopoIIB_SPO"/>
    <property type="match status" value="1"/>
</dbReference>
<evidence type="ECO:0000259" key="12">
    <source>
        <dbReference type="Pfam" id="PF21180"/>
    </source>
</evidence>
<dbReference type="GO" id="GO:0007131">
    <property type="term" value="P:reciprocal meiotic recombination"/>
    <property type="evidence" value="ECO:0007669"/>
    <property type="project" value="TreeGrafter"/>
</dbReference>
<dbReference type="PRINTS" id="PR01550">
    <property type="entry name" value="TOP6AFAMILY"/>
</dbReference>
<keyword evidence="8 10" id="KW-0238">DNA-binding</keyword>
<dbReference type="PROSITE" id="PS52041">
    <property type="entry name" value="TOPO_IIB"/>
    <property type="match status" value="1"/>
</dbReference>
<evidence type="ECO:0000256" key="2">
    <source>
        <dbReference type="ARBA" id="ARBA00001946"/>
    </source>
</evidence>
<keyword evidence="6" id="KW-0460">Magnesium</keyword>
<keyword evidence="14" id="KW-1185">Reference proteome</keyword>
<evidence type="ECO:0000256" key="8">
    <source>
        <dbReference type="ARBA" id="ARBA00023125"/>
    </source>
</evidence>
<comment type="cofactor">
    <cofactor evidence="2">
        <name>Mg(2+)</name>
        <dbReference type="ChEBI" id="CHEBI:18420"/>
    </cofactor>
</comment>
<dbReference type="GO" id="GO:0000228">
    <property type="term" value="C:nuclear chromosome"/>
    <property type="evidence" value="ECO:0007669"/>
    <property type="project" value="TreeGrafter"/>
</dbReference>
<dbReference type="AlphaFoldDB" id="A0AAN6E2F8"/>
<evidence type="ECO:0000256" key="1">
    <source>
        <dbReference type="ARBA" id="ARBA00000185"/>
    </source>
</evidence>
<evidence type="ECO:0000256" key="3">
    <source>
        <dbReference type="ARBA" id="ARBA00006559"/>
    </source>
</evidence>
<dbReference type="GO" id="GO:0005524">
    <property type="term" value="F:ATP binding"/>
    <property type="evidence" value="ECO:0007669"/>
    <property type="project" value="InterPro"/>
</dbReference>
<dbReference type="Proteomes" id="UP001203852">
    <property type="component" value="Unassembled WGS sequence"/>
</dbReference>
<proteinExistence type="inferred from homology"/>
<comment type="similarity">
    <text evidence="3 10">Belongs to the TOP6A family.</text>
</comment>
<evidence type="ECO:0000259" key="11">
    <source>
        <dbReference type="Pfam" id="PF04406"/>
    </source>
</evidence>
<dbReference type="PANTHER" id="PTHR10848:SF0">
    <property type="entry name" value="MEIOTIC RECOMBINATION PROTEIN SPO11"/>
    <property type="match status" value="1"/>
</dbReference>
<sequence length="383" mass="43698">MDFIRPQNDLSSLPPEPLTTAGNRKVLAYIETTFNHILHEIQIRPCGKPVIVLRRIVSVRPYHDENDLNRLKWHIKDREVTYSFPAKTKDEAWRFACVGQILAAIYSAIKDGITVTKRDIYYQDPALFKQQETVDRYIDDIAHTCQVTRSDLNVIGSPKGLLVGLDPDANDRMAIVPAVNNIETSMRLSHLNWILVVEKEATFNTLVERKFHLNSINGPGLLVTAKGYPDLATRHFLRFVLDHSETPLPIFCLIDWDPDGIQILKCYLYGSKNLAREHVCNIPELKWLGLKADDVAPGDDVQMSMPLSMRDRVIALSMLTSQEWRDGSDISLPGLVDAMNELRRMLMLNRKAEIQSLDDREGGLERWLTNRLAIELHDDSIVH</sequence>
<dbReference type="InterPro" id="IPR013049">
    <property type="entry name" value="Spo11/TopoVI_A_N"/>
</dbReference>
<evidence type="ECO:0000313" key="13">
    <source>
        <dbReference type="EMBL" id="KAI1615425.1"/>
    </source>
</evidence>
<evidence type="ECO:0000313" key="14">
    <source>
        <dbReference type="Proteomes" id="UP001203852"/>
    </source>
</evidence>
<feature type="domain" description="Spo11/DNA topoisomerase VI subunit A N-terminal" evidence="11">
    <location>
        <begin position="93"/>
        <end position="154"/>
    </location>
</feature>
<evidence type="ECO:0000256" key="5">
    <source>
        <dbReference type="ARBA" id="ARBA00022723"/>
    </source>
</evidence>
<dbReference type="EC" id="5.6.2.2" evidence="4"/>
<organism evidence="13 14">
    <name type="scientific">Exophiala viscosa</name>
    <dbReference type="NCBI Taxonomy" id="2486360"/>
    <lineage>
        <taxon>Eukaryota</taxon>
        <taxon>Fungi</taxon>
        <taxon>Dikarya</taxon>
        <taxon>Ascomycota</taxon>
        <taxon>Pezizomycotina</taxon>
        <taxon>Eurotiomycetes</taxon>
        <taxon>Chaetothyriomycetidae</taxon>
        <taxon>Chaetothyriales</taxon>
        <taxon>Herpotrichiellaceae</taxon>
        <taxon>Exophiala</taxon>
    </lineage>
</organism>
<evidence type="ECO:0000256" key="7">
    <source>
        <dbReference type="ARBA" id="ARBA00023029"/>
    </source>
</evidence>
<accession>A0AAN6E2F8</accession>
<reference evidence="13" key="1">
    <citation type="journal article" date="2022" name="bioRxiv">
        <title>Deciphering the potential niche of two novel black yeast fungi from a biological soil crust based on their genomes, phenotypes, and melanin regulation.</title>
        <authorList>
            <consortium name="DOE Joint Genome Institute"/>
            <person name="Carr E.C."/>
            <person name="Barton Q."/>
            <person name="Grambo S."/>
            <person name="Sullivan M."/>
            <person name="Renfro C.M."/>
            <person name="Kuo A."/>
            <person name="Pangilinan J."/>
            <person name="Lipzen A."/>
            <person name="Keymanesh K."/>
            <person name="Savage E."/>
            <person name="Barry K."/>
            <person name="Grigoriev I.V."/>
            <person name="Riekhof W.R."/>
            <person name="Harris S.S."/>
        </authorList>
    </citation>
    <scope>NUCLEOTIDE SEQUENCE</scope>
    <source>
        <strain evidence="13">JF 03-4F</strain>
    </source>
</reference>
<dbReference type="GO" id="GO:0003677">
    <property type="term" value="F:DNA binding"/>
    <property type="evidence" value="ECO:0007669"/>
    <property type="project" value="UniProtKB-UniRule"/>
</dbReference>
<dbReference type="InterPro" id="IPR002815">
    <property type="entry name" value="Spo11/TopoVI_A"/>
</dbReference>
<keyword evidence="9 10" id="KW-0413">Isomerase</keyword>